<dbReference type="PANTHER" id="PTHR18870:SF9">
    <property type="entry name" value="PROTEIN TAG-278-RELATED"/>
    <property type="match status" value="1"/>
</dbReference>
<keyword evidence="1 2" id="KW-0175">Coiled coil</keyword>
<dbReference type="PANTHER" id="PTHR18870">
    <property type="entry name" value="PROTEIN TAG-278-RELATED"/>
    <property type="match status" value="1"/>
</dbReference>
<proteinExistence type="predicted"/>
<name>A0AB40DDN1_DROSZ</name>
<dbReference type="GeneID" id="108006445"/>
<feature type="coiled-coil region" evidence="2">
    <location>
        <begin position="375"/>
        <end position="413"/>
    </location>
</feature>
<evidence type="ECO:0000256" key="3">
    <source>
        <dbReference type="SAM" id="MobiDB-lite"/>
    </source>
</evidence>
<reference evidence="5" key="1">
    <citation type="submission" date="2025-08" db="UniProtKB">
        <authorList>
            <consortium name="RefSeq"/>
        </authorList>
    </citation>
    <scope>IDENTIFICATION</scope>
</reference>
<gene>
    <name evidence="5" type="primary">LOC108006445</name>
</gene>
<sequence length="727" mass="86405">MCMTYKQYSGNCINNPEQNPFKFFKKELKQQKVRFASQLDEAHKNASQLEAKVADMQFKIQKLEQELSVKQWNVERLQGELSAAHKDDEYVRKKLKLLEDEKVHLRHKYSENQDEFQIKYNELEAQYTELTQKYKETHGLAKSLQTQLACAQVEAEEWRQQVEKIRAELEEQIRILKNALENSEAERKICEDKWQKEFEMLRTHNREREESLMTDCEWQLRQMQRQCKDKTDKSNYERKQASAKAEELELELQSRRRESEMLRTCQAQVNSLRGVVSEQEQSIQTLMDRIENLKADLQSANENLETQIEAVHKIKYQCDNAIYDKERQMIYKIDEVRNEAAAFWENKLYTEMTRLTNELESVYVDERRDALDKLQNEHIEELRALTNRYTANEEELRAEIEDLHASLELKKQDFLSLRERSDNALLQTRMHLDKADREYQNAMCREEDRRVELEEKLKKEFEAEKAEMEEKFRERLGQVKEEFAKELQLSTQDMVDAHRKELDSQKAKLQAEKDEALQELVERHRAKMAAADERINDVELRHQRNLKDLKAAYDAEKAALDKRDISNANEIEQLHRKCRCLTNLFEEMRMRYERRDPRAEDLREISELRTRCESQERDLYVLTDRLREMQIQMSEMQQNGDRKGGGKSVKKPPPKSIPTSCDVIYEENEERESPEHENGENSSQGDDDEEEEEIEQEPSDTESNHTIEVNGKSDRINEDDAHLITAV</sequence>
<organism evidence="4 5">
    <name type="scientific">Drosophila suzukii</name>
    <name type="common">Spotted-wing drosophila fruit fly</name>
    <dbReference type="NCBI Taxonomy" id="28584"/>
    <lineage>
        <taxon>Eukaryota</taxon>
        <taxon>Metazoa</taxon>
        <taxon>Ecdysozoa</taxon>
        <taxon>Arthropoda</taxon>
        <taxon>Hexapoda</taxon>
        <taxon>Insecta</taxon>
        <taxon>Pterygota</taxon>
        <taxon>Neoptera</taxon>
        <taxon>Endopterygota</taxon>
        <taxon>Diptera</taxon>
        <taxon>Brachycera</taxon>
        <taxon>Muscomorpha</taxon>
        <taxon>Ephydroidea</taxon>
        <taxon>Drosophilidae</taxon>
        <taxon>Drosophila</taxon>
        <taxon>Sophophora</taxon>
    </lineage>
</organism>
<feature type="compositionally biased region" description="Basic and acidic residues" evidence="3">
    <location>
        <begin position="711"/>
        <end position="727"/>
    </location>
</feature>
<evidence type="ECO:0000256" key="2">
    <source>
        <dbReference type="SAM" id="Coils"/>
    </source>
</evidence>
<accession>A0AB40DDN1</accession>
<feature type="region of interest" description="Disordered" evidence="3">
    <location>
        <begin position="635"/>
        <end position="727"/>
    </location>
</feature>
<dbReference type="RefSeq" id="XP_065721646.2">
    <property type="nucleotide sequence ID" value="XM_065865574.2"/>
</dbReference>
<evidence type="ECO:0000256" key="1">
    <source>
        <dbReference type="ARBA" id="ARBA00023054"/>
    </source>
</evidence>
<protein>
    <submittedName>
        <fullName evidence="5">Myosin-2 heavy chain isoform X2</fullName>
    </submittedName>
</protein>
<feature type="compositionally biased region" description="Acidic residues" evidence="3">
    <location>
        <begin position="685"/>
        <end position="700"/>
    </location>
</feature>
<keyword evidence="4" id="KW-1185">Reference proteome</keyword>
<dbReference type="Proteomes" id="UP001652628">
    <property type="component" value="Chromosome 3"/>
</dbReference>
<dbReference type="SUPFAM" id="SSF57997">
    <property type="entry name" value="Tropomyosin"/>
    <property type="match status" value="1"/>
</dbReference>
<dbReference type="AlphaFoldDB" id="A0AB40DDN1"/>
<feature type="coiled-coil region" evidence="2">
    <location>
        <begin position="233"/>
        <end position="314"/>
    </location>
</feature>
<feature type="coiled-coil region" evidence="2">
    <location>
        <begin position="444"/>
        <end position="541"/>
    </location>
</feature>
<evidence type="ECO:0000313" key="4">
    <source>
        <dbReference type="Proteomes" id="UP001652628"/>
    </source>
</evidence>
<feature type="coiled-coil region" evidence="2">
    <location>
        <begin position="25"/>
        <end position="193"/>
    </location>
</feature>
<evidence type="ECO:0000313" key="5">
    <source>
        <dbReference type="RefSeq" id="XP_065721646.2"/>
    </source>
</evidence>